<protein>
    <submittedName>
        <fullName evidence="1">Uncharacterized protein</fullName>
    </submittedName>
</protein>
<name>A0ABY0XRP9_9PSED</name>
<sequence length="68" mass="7370">MSTLNEIAANHARMAKAKEEESTGLSERQLHVVGSIEIQSVDAQQHVPLHLMAGTQDNNLGQAISYSL</sequence>
<dbReference type="EMBL" id="FNRV01000001">
    <property type="protein sequence ID" value="SEB94985.1"/>
    <property type="molecule type" value="Genomic_DNA"/>
</dbReference>
<reference evidence="1 2" key="1">
    <citation type="submission" date="2016-10" db="EMBL/GenBank/DDBJ databases">
        <authorList>
            <person name="Varghese N."/>
            <person name="Submissions S."/>
        </authorList>
    </citation>
    <scope>NUCLEOTIDE SEQUENCE [LARGE SCALE GENOMIC DNA]</scope>
    <source>
        <strain evidence="1 2">DSM 18327</strain>
    </source>
</reference>
<keyword evidence="2" id="KW-1185">Reference proteome</keyword>
<accession>A0ABY0XRP9</accession>
<evidence type="ECO:0000313" key="1">
    <source>
        <dbReference type="EMBL" id="SEB94985.1"/>
    </source>
</evidence>
<evidence type="ECO:0000313" key="2">
    <source>
        <dbReference type="Proteomes" id="UP000199665"/>
    </source>
</evidence>
<organism evidence="1 2">
    <name type="scientific">Pseudomonas mohnii</name>
    <dbReference type="NCBI Taxonomy" id="395600"/>
    <lineage>
        <taxon>Bacteria</taxon>
        <taxon>Pseudomonadati</taxon>
        <taxon>Pseudomonadota</taxon>
        <taxon>Gammaproteobacteria</taxon>
        <taxon>Pseudomonadales</taxon>
        <taxon>Pseudomonadaceae</taxon>
        <taxon>Pseudomonas</taxon>
    </lineage>
</organism>
<dbReference type="Proteomes" id="UP000199665">
    <property type="component" value="Unassembled WGS sequence"/>
</dbReference>
<proteinExistence type="predicted"/>
<dbReference type="RefSeq" id="WP_090463179.1">
    <property type="nucleotide sequence ID" value="NZ_FNRV01000001.1"/>
</dbReference>
<gene>
    <name evidence="1" type="ORF">SAMN05216205_1067</name>
</gene>
<comment type="caution">
    <text evidence="1">The sequence shown here is derived from an EMBL/GenBank/DDBJ whole genome shotgun (WGS) entry which is preliminary data.</text>
</comment>